<reference evidence="3" key="2">
    <citation type="submission" date="2020-09" db="EMBL/GenBank/DDBJ databases">
        <authorList>
            <person name="Sun Q."/>
            <person name="Kim S."/>
        </authorList>
    </citation>
    <scope>NUCLEOTIDE SEQUENCE</scope>
    <source>
        <strain evidence="3">KCTC 12710</strain>
    </source>
</reference>
<dbReference type="AlphaFoldDB" id="A0A918R9D8"/>
<evidence type="ECO:0000256" key="2">
    <source>
        <dbReference type="ARBA" id="ARBA00022679"/>
    </source>
</evidence>
<protein>
    <submittedName>
        <fullName evidence="3">Beta-1,4-N-acetyl- mannosaminyltransferase</fullName>
    </submittedName>
</protein>
<organism evidence="3 4">
    <name type="scientific">Algibacter mikhailovii</name>
    <dbReference type="NCBI Taxonomy" id="425498"/>
    <lineage>
        <taxon>Bacteria</taxon>
        <taxon>Pseudomonadati</taxon>
        <taxon>Bacteroidota</taxon>
        <taxon>Flavobacteriia</taxon>
        <taxon>Flavobacteriales</taxon>
        <taxon>Flavobacteriaceae</taxon>
        <taxon>Algibacter</taxon>
    </lineage>
</organism>
<proteinExistence type="predicted"/>
<dbReference type="InterPro" id="IPR004629">
    <property type="entry name" value="WecG_TagA_CpsF"/>
</dbReference>
<dbReference type="GO" id="GO:0016758">
    <property type="term" value="F:hexosyltransferase activity"/>
    <property type="evidence" value="ECO:0007669"/>
    <property type="project" value="TreeGrafter"/>
</dbReference>
<dbReference type="CDD" id="cd06533">
    <property type="entry name" value="Glyco_transf_WecG_TagA"/>
    <property type="match status" value="1"/>
</dbReference>
<reference evidence="3" key="1">
    <citation type="journal article" date="2014" name="Int. J. Syst. Evol. Microbiol.">
        <title>Complete genome sequence of Corynebacterium casei LMG S-19264T (=DSM 44701T), isolated from a smear-ripened cheese.</title>
        <authorList>
            <consortium name="US DOE Joint Genome Institute (JGI-PGF)"/>
            <person name="Walter F."/>
            <person name="Albersmeier A."/>
            <person name="Kalinowski J."/>
            <person name="Ruckert C."/>
        </authorList>
    </citation>
    <scope>NUCLEOTIDE SEQUENCE</scope>
    <source>
        <strain evidence="3">KCTC 12710</strain>
    </source>
</reference>
<dbReference type="NCBIfam" id="TIGR00696">
    <property type="entry name" value="wecG_tagA_cpsF"/>
    <property type="match status" value="1"/>
</dbReference>
<accession>A0A918R9D8</accession>
<dbReference type="Pfam" id="PF03808">
    <property type="entry name" value="Glyco_tran_WecG"/>
    <property type="match status" value="1"/>
</dbReference>
<dbReference type="PANTHER" id="PTHR34136">
    <property type="match status" value="1"/>
</dbReference>
<keyword evidence="1" id="KW-0328">Glycosyltransferase</keyword>
<sequence>MNLVIEYKLALKTILINDYKIYADELASIGINSTKKVINTINAHSYIVAKKDSEFEKALVSSDILLPDGEGVVFMAKFLRNQRIAKIAGADIHLHLLNLANEKGLKCFYLGSSNTTLEVIKSKQEKQYKNIIFGFFSPPFKDNFSEMDNKRMISKINDFHTDILFVGMTAPKQEKWVHQNNEFVNAKIICSIGAVFDFVAETKKRAPQWVIQIKLEWLHRAFSSWRLAKRYLYSNPLFFIEIIKLGTGKSKKM</sequence>
<name>A0A918R9D8_9FLAO</name>
<comment type="caution">
    <text evidence="3">The sequence shown here is derived from an EMBL/GenBank/DDBJ whole genome shotgun (WGS) entry which is preliminary data.</text>
</comment>
<dbReference type="RefSeq" id="WP_229796834.1">
    <property type="nucleotide sequence ID" value="NZ_BMWZ01000007.1"/>
</dbReference>
<dbReference type="EMBL" id="BMWZ01000007">
    <property type="protein sequence ID" value="GGZ89240.1"/>
    <property type="molecule type" value="Genomic_DNA"/>
</dbReference>
<evidence type="ECO:0000256" key="1">
    <source>
        <dbReference type="ARBA" id="ARBA00022676"/>
    </source>
</evidence>
<dbReference type="Proteomes" id="UP000636004">
    <property type="component" value="Unassembled WGS sequence"/>
</dbReference>
<evidence type="ECO:0000313" key="4">
    <source>
        <dbReference type="Proteomes" id="UP000636004"/>
    </source>
</evidence>
<gene>
    <name evidence="3" type="ORF">GCM10007028_29340</name>
</gene>
<evidence type="ECO:0000313" key="3">
    <source>
        <dbReference type="EMBL" id="GGZ89240.1"/>
    </source>
</evidence>
<dbReference type="PANTHER" id="PTHR34136:SF1">
    <property type="entry name" value="UDP-N-ACETYL-D-MANNOSAMINURONIC ACID TRANSFERASE"/>
    <property type="match status" value="1"/>
</dbReference>
<keyword evidence="2" id="KW-0808">Transferase</keyword>
<keyword evidence="4" id="KW-1185">Reference proteome</keyword>